<keyword evidence="3" id="KW-0479">Metal-binding</keyword>
<evidence type="ECO:0000259" key="10">
    <source>
        <dbReference type="PROSITE" id="PS50089"/>
    </source>
</evidence>
<dbReference type="Gramene" id="AET6Gv20731600.1">
    <property type="protein sequence ID" value="AET6Gv20731600.1"/>
    <property type="gene ID" value="AET6Gv20731600"/>
</dbReference>
<dbReference type="InterPro" id="IPR013083">
    <property type="entry name" value="Znf_RING/FYVE/PHD"/>
</dbReference>
<evidence type="ECO:0000256" key="9">
    <source>
        <dbReference type="SAM" id="Phobius"/>
    </source>
</evidence>
<dbReference type="PANTHER" id="PTHR46539">
    <property type="entry name" value="E3 UBIQUITIN-PROTEIN LIGASE ATL42"/>
    <property type="match status" value="1"/>
</dbReference>
<reference evidence="12" key="1">
    <citation type="journal article" date="2014" name="Science">
        <title>Ancient hybridizations among the ancestral genomes of bread wheat.</title>
        <authorList>
            <consortium name="International Wheat Genome Sequencing Consortium,"/>
            <person name="Marcussen T."/>
            <person name="Sandve S.R."/>
            <person name="Heier L."/>
            <person name="Spannagl M."/>
            <person name="Pfeifer M."/>
            <person name="Jakobsen K.S."/>
            <person name="Wulff B.B."/>
            <person name="Steuernagel B."/>
            <person name="Mayer K.F."/>
            <person name="Olsen O.A."/>
        </authorList>
    </citation>
    <scope>NUCLEOTIDE SEQUENCE [LARGE SCALE GENOMIC DNA]</scope>
    <source>
        <strain evidence="12">cv. AL8/78</strain>
    </source>
</reference>
<evidence type="ECO:0000313" key="12">
    <source>
        <dbReference type="Proteomes" id="UP000015105"/>
    </source>
</evidence>
<dbReference type="AlphaFoldDB" id="A0A453PH92"/>
<dbReference type="SMART" id="SM00184">
    <property type="entry name" value="RING"/>
    <property type="match status" value="1"/>
</dbReference>
<protein>
    <recommendedName>
        <fullName evidence="10">RING-type domain-containing protein</fullName>
    </recommendedName>
</protein>
<dbReference type="EnsemblPlants" id="AET6Gv20731600.1">
    <property type="protein sequence ID" value="AET6Gv20731600.1"/>
    <property type="gene ID" value="AET6Gv20731600"/>
</dbReference>
<evidence type="ECO:0000256" key="1">
    <source>
        <dbReference type="ARBA" id="ARBA00004370"/>
    </source>
</evidence>
<keyword evidence="7 9" id="KW-0472">Membrane</keyword>
<accession>A0A453PH92</accession>
<evidence type="ECO:0000256" key="8">
    <source>
        <dbReference type="PROSITE-ProRule" id="PRU00175"/>
    </source>
</evidence>
<dbReference type="UniPathway" id="UPA00143"/>
<feature type="transmembrane region" description="Helical" evidence="9">
    <location>
        <begin position="23"/>
        <end position="48"/>
    </location>
</feature>
<evidence type="ECO:0000256" key="3">
    <source>
        <dbReference type="ARBA" id="ARBA00022723"/>
    </source>
</evidence>
<dbReference type="STRING" id="200361.A0A453PH92"/>
<reference evidence="12" key="2">
    <citation type="journal article" date="2017" name="Nat. Plants">
        <title>The Aegilops tauschii genome reveals multiple impacts of transposons.</title>
        <authorList>
            <person name="Zhao G."/>
            <person name="Zou C."/>
            <person name="Li K."/>
            <person name="Wang K."/>
            <person name="Li T."/>
            <person name="Gao L."/>
            <person name="Zhang X."/>
            <person name="Wang H."/>
            <person name="Yang Z."/>
            <person name="Liu X."/>
            <person name="Jiang W."/>
            <person name="Mao L."/>
            <person name="Kong X."/>
            <person name="Jiao Y."/>
            <person name="Jia J."/>
        </authorList>
    </citation>
    <scope>NUCLEOTIDE SEQUENCE [LARGE SCALE GENOMIC DNA]</scope>
    <source>
        <strain evidence="12">cv. AL8/78</strain>
    </source>
</reference>
<organism evidence="11 12">
    <name type="scientific">Aegilops tauschii subsp. strangulata</name>
    <name type="common">Goatgrass</name>
    <dbReference type="NCBI Taxonomy" id="200361"/>
    <lineage>
        <taxon>Eukaryota</taxon>
        <taxon>Viridiplantae</taxon>
        <taxon>Streptophyta</taxon>
        <taxon>Embryophyta</taxon>
        <taxon>Tracheophyta</taxon>
        <taxon>Spermatophyta</taxon>
        <taxon>Magnoliopsida</taxon>
        <taxon>Liliopsida</taxon>
        <taxon>Poales</taxon>
        <taxon>Poaceae</taxon>
        <taxon>BOP clade</taxon>
        <taxon>Pooideae</taxon>
        <taxon>Triticodae</taxon>
        <taxon>Triticeae</taxon>
        <taxon>Triticinae</taxon>
        <taxon>Aegilops</taxon>
    </lineage>
</organism>
<proteinExistence type="predicted"/>
<keyword evidence="5" id="KW-0862">Zinc</keyword>
<sequence>AALVFVPHKHTAPPEPRHSARMVLSTVLLAAGITLMLVVHILVVLWVLRRGMTARVAEHAEEDAGLTAEELGELPCHDFKEGGAGECAVCLEAFNAGERCMVLPRCEHGFHAECVGSWLRKSRLCPICRAEVAGAVAAEVVVEVAAA</sequence>
<evidence type="ECO:0000256" key="7">
    <source>
        <dbReference type="ARBA" id="ARBA00023136"/>
    </source>
</evidence>
<keyword evidence="6 9" id="KW-1133">Transmembrane helix</keyword>
<evidence type="ECO:0000256" key="6">
    <source>
        <dbReference type="ARBA" id="ARBA00022989"/>
    </source>
</evidence>
<dbReference type="Proteomes" id="UP000015105">
    <property type="component" value="Chromosome 6D"/>
</dbReference>
<evidence type="ECO:0000256" key="5">
    <source>
        <dbReference type="ARBA" id="ARBA00022833"/>
    </source>
</evidence>
<keyword evidence="4 8" id="KW-0863">Zinc-finger</keyword>
<reference evidence="11" key="3">
    <citation type="journal article" date="2017" name="Nature">
        <title>Genome sequence of the progenitor of the wheat D genome Aegilops tauschii.</title>
        <authorList>
            <person name="Luo M.C."/>
            <person name="Gu Y.Q."/>
            <person name="Puiu D."/>
            <person name="Wang H."/>
            <person name="Twardziok S.O."/>
            <person name="Deal K.R."/>
            <person name="Huo N."/>
            <person name="Zhu T."/>
            <person name="Wang L."/>
            <person name="Wang Y."/>
            <person name="McGuire P.E."/>
            <person name="Liu S."/>
            <person name="Long H."/>
            <person name="Ramasamy R.K."/>
            <person name="Rodriguez J.C."/>
            <person name="Van S.L."/>
            <person name="Yuan L."/>
            <person name="Wang Z."/>
            <person name="Xia Z."/>
            <person name="Xiao L."/>
            <person name="Anderson O.D."/>
            <person name="Ouyang S."/>
            <person name="Liang Y."/>
            <person name="Zimin A.V."/>
            <person name="Pertea G."/>
            <person name="Qi P."/>
            <person name="Bennetzen J.L."/>
            <person name="Dai X."/>
            <person name="Dawson M.W."/>
            <person name="Muller H.G."/>
            <person name="Kugler K."/>
            <person name="Rivarola-Duarte L."/>
            <person name="Spannagl M."/>
            <person name="Mayer K.F.X."/>
            <person name="Lu F.H."/>
            <person name="Bevan M.W."/>
            <person name="Leroy P."/>
            <person name="Li P."/>
            <person name="You F.M."/>
            <person name="Sun Q."/>
            <person name="Liu Z."/>
            <person name="Lyons E."/>
            <person name="Wicker T."/>
            <person name="Salzberg S.L."/>
            <person name="Devos K.M."/>
            <person name="Dvorak J."/>
        </authorList>
    </citation>
    <scope>NUCLEOTIDE SEQUENCE [LARGE SCALE GENOMIC DNA]</scope>
    <source>
        <strain evidence="11">cv. AL8/78</strain>
    </source>
</reference>
<dbReference type="GO" id="GO:0016020">
    <property type="term" value="C:membrane"/>
    <property type="evidence" value="ECO:0007669"/>
    <property type="project" value="UniProtKB-SubCell"/>
</dbReference>
<keyword evidence="12" id="KW-1185">Reference proteome</keyword>
<keyword evidence="2 9" id="KW-0812">Transmembrane</keyword>
<evidence type="ECO:0000313" key="11">
    <source>
        <dbReference type="EnsemblPlants" id="AET6Gv20731600.1"/>
    </source>
</evidence>
<reference evidence="11" key="4">
    <citation type="submission" date="2019-03" db="UniProtKB">
        <authorList>
            <consortium name="EnsemblPlants"/>
        </authorList>
    </citation>
    <scope>IDENTIFICATION</scope>
</reference>
<dbReference type="GO" id="GO:0016567">
    <property type="term" value="P:protein ubiquitination"/>
    <property type="evidence" value="ECO:0007669"/>
    <property type="project" value="UniProtKB-UniPathway"/>
</dbReference>
<dbReference type="PANTHER" id="PTHR46539:SF25">
    <property type="entry name" value="(WILD MALAYSIAN BANANA) HYPOTHETICAL PROTEIN"/>
    <property type="match status" value="1"/>
</dbReference>
<evidence type="ECO:0000256" key="2">
    <source>
        <dbReference type="ARBA" id="ARBA00022692"/>
    </source>
</evidence>
<dbReference type="Gene3D" id="3.30.40.10">
    <property type="entry name" value="Zinc/RING finger domain, C3HC4 (zinc finger)"/>
    <property type="match status" value="1"/>
</dbReference>
<dbReference type="SUPFAM" id="SSF57850">
    <property type="entry name" value="RING/U-box"/>
    <property type="match status" value="1"/>
</dbReference>
<name>A0A453PH92_AEGTS</name>
<evidence type="ECO:0000256" key="4">
    <source>
        <dbReference type="ARBA" id="ARBA00022771"/>
    </source>
</evidence>
<dbReference type="Pfam" id="PF13639">
    <property type="entry name" value="zf-RING_2"/>
    <property type="match status" value="1"/>
</dbReference>
<comment type="subcellular location">
    <subcellularLocation>
        <location evidence="1">Membrane</location>
    </subcellularLocation>
</comment>
<dbReference type="InterPro" id="IPR001841">
    <property type="entry name" value="Znf_RING"/>
</dbReference>
<dbReference type="GO" id="GO:0008270">
    <property type="term" value="F:zinc ion binding"/>
    <property type="evidence" value="ECO:0007669"/>
    <property type="project" value="UniProtKB-KW"/>
</dbReference>
<reference evidence="11" key="5">
    <citation type="journal article" date="2021" name="G3 (Bethesda)">
        <title>Aegilops tauschii genome assembly Aet v5.0 features greater sequence contiguity and improved annotation.</title>
        <authorList>
            <person name="Wang L."/>
            <person name="Zhu T."/>
            <person name="Rodriguez J.C."/>
            <person name="Deal K.R."/>
            <person name="Dubcovsky J."/>
            <person name="McGuire P.E."/>
            <person name="Lux T."/>
            <person name="Spannagl M."/>
            <person name="Mayer K.F.X."/>
            <person name="Baldrich P."/>
            <person name="Meyers B.C."/>
            <person name="Huo N."/>
            <person name="Gu Y.Q."/>
            <person name="Zhou H."/>
            <person name="Devos K.M."/>
            <person name="Bennetzen J.L."/>
            <person name="Unver T."/>
            <person name="Budak H."/>
            <person name="Gulick P.J."/>
            <person name="Galiba G."/>
            <person name="Kalapos B."/>
            <person name="Nelson D.R."/>
            <person name="Li P."/>
            <person name="You F.M."/>
            <person name="Luo M.C."/>
            <person name="Dvorak J."/>
        </authorList>
    </citation>
    <scope>NUCLEOTIDE SEQUENCE [LARGE SCALE GENOMIC DNA]</scope>
    <source>
        <strain evidence="11">cv. AL8/78</strain>
    </source>
</reference>
<feature type="domain" description="RING-type" evidence="10">
    <location>
        <begin position="87"/>
        <end position="129"/>
    </location>
</feature>
<dbReference type="PROSITE" id="PS50089">
    <property type="entry name" value="ZF_RING_2"/>
    <property type="match status" value="1"/>
</dbReference>